<organism evidence="2 3">
    <name type="scientific">Chondromyces apiculatus DSM 436</name>
    <dbReference type="NCBI Taxonomy" id="1192034"/>
    <lineage>
        <taxon>Bacteria</taxon>
        <taxon>Pseudomonadati</taxon>
        <taxon>Myxococcota</taxon>
        <taxon>Polyangia</taxon>
        <taxon>Polyangiales</taxon>
        <taxon>Polyangiaceae</taxon>
        <taxon>Chondromyces</taxon>
    </lineage>
</organism>
<dbReference type="GO" id="GO:0008999">
    <property type="term" value="F:protein-N-terminal-alanine acetyltransferase activity"/>
    <property type="evidence" value="ECO:0007669"/>
    <property type="project" value="TreeGrafter"/>
</dbReference>
<protein>
    <submittedName>
        <fullName evidence="2">Ribosomal-protein-L7p-serine acetyltransferase</fullName>
    </submittedName>
</protein>
<dbReference type="EMBL" id="ASRX01000020">
    <property type="protein sequence ID" value="EYF05849.1"/>
    <property type="molecule type" value="Genomic_DNA"/>
</dbReference>
<evidence type="ECO:0000313" key="3">
    <source>
        <dbReference type="Proteomes" id="UP000019678"/>
    </source>
</evidence>
<evidence type="ECO:0000259" key="1">
    <source>
        <dbReference type="PROSITE" id="PS51186"/>
    </source>
</evidence>
<reference evidence="2 3" key="1">
    <citation type="submission" date="2013-05" db="EMBL/GenBank/DDBJ databases">
        <title>Genome assembly of Chondromyces apiculatus DSM 436.</title>
        <authorList>
            <person name="Sharma G."/>
            <person name="Khatri I."/>
            <person name="Kaur C."/>
            <person name="Mayilraj S."/>
            <person name="Subramanian S."/>
        </authorList>
    </citation>
    <scope>NUCLEOTIDE SEQUENCE [LARGE SCALE GENOMIC DNA]</scope>
    <source>
        <strain evidence="2 3">DSM 436</strain>
    </source>
</reference>
<proteinExistence type="predicted"/>
<dbReference type="OrthoDB" id="5191051at2"/>
<dbReference type="InterPro" id="IPR000182">
    <property type="entry name" value="GNAT_dom"/>
</dbReference>
<dbReference type="GO" id="GO:1990189">
    <property type="term" value="F:protein N-terminal-serine acetyltransferase activity"/>
    <property type="evidence" value="ECO:0007669"/>
    <property type="project" value="TreeGrafter"/>
</dbReference>
<dbReference type="InterPro" id="IPR016181">
    <property type="entry name" value="Acyl_CoA_acyltransferase"/>
</dbReference>
<dbReference type="InterPro" id="IPR051908">
    <property type="entry name" value="Ribosomal_N-acetyltransferase"/>
</dbReference>
<dbReference type="GO" id="GO:0005737">
    <property type="term" value="C:cytoplasm"/>
    <property type="evidence" value="ECO:0007669"/>
    <property type="project" value="TreeGrafter"/>
</dbReference>
<feature type="domain" description="N-acetyltransferase" evidence="1">
    <location>
        <begin position="37"/>
        <end position="179"/>
    </location>
</feature>
<keyword evidence="2" id="KW-0808">Transferase</keyword>
<dbReference type="PROSITE" id="PS51186">
    <property type="entry name" value="GNAT"/>
    <property type="match status" value="1"/>
</dbReference>
<dbReference type="AlphaFoldDB" id="A0A017T9D0"/>
<dbReference type="eggNOG" id="COG1670">
    <property type="taxonomic scope" value="Bacteria"/>
</dbReference>
<comment type="caution">
    <text evidence="2">The sequence shown here is derived from an EMBL/GenBank/DDBJ whole genome shotgun (WGS) entry which is preliminary data.</text>
</comment>
<evidence type="ECO:0000313" key="2">
    <source>
        <dbReference type="EMBL" id="EYF05849.1"/>
    </source>
</evidence>
<dbReference type="STRING" id="1192034.CAP_2850"/>
<dbReference type="PANTHER" id="PTHR43441">
    <property type="entry name" value="RIBOSOMAL-PROTEIN-SERINE ACETYLTRANSFERASE"/>
    <property type="match status" value="1"/>
</dbReference>
<keyword evidence="3" id="KW-1185">Reference proteome</keyword>
<gene>
    <name evidence="2" type="ORF">CAP_2850</name>
</gene>
<dbReference type="RefSeq" id="WP_044241125.1">
    <property type="nucleotide sequence ID" value="NZ_ASRX01000020.1"/>
</dbReference>
<dbReference type="SUPFAM" id="SSF55729">
    <property type="entry name" value="Acyl-CoA N-acyltransferases (Nat)"/>
    <property type="match status" value="1"/>
</dbReference>
<dbReference type="Pfam" id="PF13302">
    <property type="entry name" value="Acetyltransf_3"/>
    <property type="match status" value="1"/>
</dbReference>
<dbReference type="PANTHER" id="PTHR43441:SF11">
    <property type="entry name" value="RIBOSOMAL-PROTEIN-SERINE ACETYLTRANSFERASE"/>
    <property type="match status" value="1"/>
</dbReference>
<dbReference type="Proteomes" id="UP000019678">
    <property type="component" value="Unassembled WGS sequence"/>
</dbReference>
<name>A0A017T9D0_9BACT</name>
<dbReference type="Gene3D" id="3.40.630.30">
    <property type="match status" value="1"/>
</dbReference>
<accession>A0A017T9D0</accession>
<sequence>MLILPSRQTMRARPIETERLLLLPIDASDGPEIWNAVSGSRVTLQRWLPWVQFHTDPAASTRFAEACAADWDQGRALRFVIRERSHRAFAGVVGLESCVHMHRSCELGYWLRKEATGRGLMTEASRAVLDFAFQQMGAHRVRVAAATDNPASLAVIGRLGFRFEGIARQAEWCDGRWLDHGVFALIGTDPR</sequence>